<dbReference type="Gene3D" id="2.70.160.11">
    <property type="entry name" value="Hnrnp arginine n-methyltransferase1"/>
    <property type="match status" value="1"/>
</dbReference>
<evidence type="ECO:0000313" key="7">
    <source>
        <dbReference type="EMBL" id="CAE8637332.1"/>
    </source>
</evidence>
<dbReference type="PANTHER" id="PTHR11006:SF10">
    <property type="entry name" value="HISTONE-ARGININE METHYLTRANSFERASE CARMER-RELATED"/>
    <property type="match status" value="1"/>
</dbReference>
<dbReference type="InterPro" id="IPR025799">
    <property type="entry name" value="Arg_MeTrfase"/>
</dbReference>
<dbReference type="InterPro" id="IPR041698">
    <property type="entry name" value="Methyltransf_25"/>
</dbReference>
<keyword evidence="8" id="KW-1185">Reference proteome</keyword>
<reference evidence="7" key="1">
    <citation type="submission" date="2021-02" db="EMBL/GenBank/DDBJ databases">
        <authorList>
            <person name="Dougan E. K."/>
            <person name="Rhodes N."/>
            <person name="Thang M."/>
            <person name="Chan C."/>
        </authorList>
    </citation>
    <scope>NUCLEOTIDE SEQUENCE</scope>
</reference>
<evidence type="ECO:0000256" key="4">
    <source>
        <dbReference type="ARBA" id="ARBA00023163"/>
    </source>
</evidence>
<dbReference type="EC" id="2.1.1.319" evidence="1"/>
<gene>
    <name evidence="7" type="ORF">PGLA1383_LOCUS52699</name>
</gene>
<keyword evidence="3" id="KW-0805">Transcription regulation</keyword>
<dbReference type="CDD" id="cd02440">
    <property type="entry name" value="AdoMet_MTases"/>
    <property type="match status" value="1"/>
</dbReference>
<dbReference type="InterPro" id="IPR029063">
    <property type="entry name" value="SAM-dependent_MTases_sf"/>
</dbReference>
<evidence type="ECO:0000256" key="3">
    <source>
        <dbReference type="ARBA" id="ARBA00023015"/>
    </source>
</evidence>
<protein>
    <recommendedName>
        <fullName evidence="1">type I protein arginine methyltransferase</fullName>
        <ecNumber evidence="1">2.1.1.319</ecNumber>
    </recommendedName>
</protein>
<feature type="domain" description="Methyltransferase" evidence="6">
    <location>
        <begin position="275"/>
        <end position="366"/>
    </location>
</feature>
<evidence type="ECO:0000313" key="8">
    <source>
        <dbReference type="Proteomes" id="UP000654075"/>
    </source>
</evidence>
<evidence type="ECO:0000256" key="2">
    <source>
        <dbReference type="ARBA" id="ARBA00022691"/>
    </source>
</evidence>
<dbReference type="EMBL" id="CAJNNV010031681">
    <property type="protein sequence ID" value="CAE8637332.1"/>
    <property type="molecule type" value="Genomic_DNA"/>
</dbReference>
<dbReference type="AlphaFoldDB" id="A0A813HIB3"/>
<keyword evidence="4" id="KW-0804">Transcription</keyword>
<keyword evidence="2" id="KW-0949">S-adenosyl-L-methionine</keyword>
<organism evidence="7 8">
    <name type="scientific">Polarella glacialis</name>
    <name type="common">Dinoflagellate</name>
    <dbReference type="NCBI Taxonomy" id="89957"/>
    <lineage>
        <taxon>Eukaryota</taxon>
        <taxon>Sar</taxon>
        <taxon>Alveolata</taxon>
        <taxon>Dinophyceae</taxon>
        <taxon>Suessiales</taxon>
        <taxon>Suessiaceae</taxon>
        <taxon>Polarella</taxon>
    </lineage>
</organism>
<dbReference type="GO" id="GO:0035242">
    <property type="term" value="F:protein-arginine omega-N asymmetric methyltransferase activity"/>
    <property type="evidence" value="ECO:0007669"/>
    <property type="project" value="UniProtKB-EC"/>
</dbReference>
<proteinExistence type="predicted"/>
<evidence type="ECO:0000256" key="5">
    <source>
        <dbReference type="ARBA" id="ARBA00049086"/>
    </source>
</evidence>
<comment type="catalytic activity">
    <reaction evidence="5">
        <text>L-arginyl-[protein] + 2 S-adenosyl-L-methionine = N(omega),N(omega)-dimethyl-L-arginyl-[protein] + 2 S-adenosyl-L-homocysteine + 2 H(+)</text>
        <dbReference type="Rhea" id="RHEA:48096"/>
        <dbReference type="Rhea" id="RHEA-COMP:10532"/>
        <dbReference type="Rhea" id="RHEA-COMP:11991"/>
        <dbReference type="ChEBI" id="CHEBI:15378"/>
        <dbReference type="ChEBI" id="CHEBI:29965"/>
        <dbReference type="ChEBI" id="CHEBI:57856"/>
        <dbReference type="ChEBI" id="CHEBI:59789"/>
        <dbReference type="ChEBI" id="CHEBI:61897"/>
        <dbReference type="EC" id="2.1.1.319"/>
    </reaction>
</comment>
<dbReference type="Gene3D" id="3.40.50.150">
    <property type="entry name" value="Vaccinia Virus protein VP39"/>
    <property type="match status" value="2"/>
</dbReference>
<dbReference type="PANTHER" id="PTHR11006">
    <property type="entry name" value="PROTEIN ARGININE N-METHYLTRANSFERASE"/>
    <property type="match status" value="1"/>
</dbReference>
<dbReference type="SUPFAM" id="SSF53335">
    <property type="entry name" value="S-adenosyl-L-methionine-dependent methyltransferases"/>
    <property type="match status" value="2"/>
</dbReference>
<feature type="domain" description="Methyltransferase" evidence="6">
    <location>
        <begin position="711"/>
        <end position="813"/>
    </location>
</feature>
<evidence type="ECO:0000256" key="1">
    <source>
        <dbReference type="ARBA" id="ARBA00011925"/>
    </source>
</evidence>
<name>A0A813HIB3_POLGL</name>
<dbReference type="Pfam" id="PF13649">
    <property type="entry name" value="Methyltransf_25"/>
    <property type="match status" value="2"/>
</dbReference>
<comment type="caution">
    <text evidence="7">The sequence shown here is derived from an EMBL/GenBank/DDBJ whole genome shotgun (WGS) entry which is preliminary data.</text>
</comment>
<dbReference type="Proteomes" id="UP000654075">
    <property type="component" value="Unassembled WGS sequence"/>
</dbReference>
<dbReference type="GO" id="GO:0070611">
    <property type="term" value="F:histone H3R2 methyltransferase activity"/>
    <property type="evidence" value="ECO:0007669"/>
    <property type="project" value="TreeGrafter"/>
</dbReference>
<accession>A0A813HIB3</accession>
<dbReference type="OrthoDB" id="3265906at2759"/>
<sequence>MSTGLCLSASPSHFRDVHGGVLCRPEAHASLALVLATCRQLSPSEAEQLEALLYGSLLHRLVAENSWQDLVESPWAPFLNWAAATREPEGAASCFVPDTRSGLVASAALEGLHAGADCVTRAAALASLASLGSTEGRGRLLRASQKAAQECGGNVVRHLEEHQGPPAPALVALSLASCPHVLSDFRLAYGGNFWQAADGLPSVLMGSDELAERVRLRALAFESIYRLSAWTPFGAKYIHDDQGTLSGGGSIPFLNRRLRSCLGHWLRQYGVRSCLDIGCGDARWQAMVRGMGTDVHYQGIDISQAALLRAAGRPDNVNLSFIQHDPVLGLPRPTHSTSTETWDLALSQDVLQHLADRDILQLVHSLHVSGVRLFAATHHTPWSNESVSARPVFPEAFELRQPSAPNYEGRSLDLAGSPFFFPRPLEQCAQHDGRVLALWRVSELPRGNPEIQLASPVAGASGLHLQCLLPPISTPAGAGLMLMFGEFTVLYGLLSSMACCQYSEEDKDHEGRLTSAAGVSGESNLGPFADAYGGLAPHPRAVVEQQPSGGTALGVASAAVAPRRLSDFAAAWELDLEGPQVGAVEPCQLRLRVAEACRPDALLLSWEADLGTGTTGAWSGQSLQPLPARLEQMGALEELEVLCNSNSQRIWFEVVDVSRFAAPPLPRVHLLDWYSEMMNDRPRNAAFAAALDASVKRAKQRQGGDGLPCRVVDLGCGAGLLSLLALRAGADNVLGVEIAPHLARCSRHVLAAESAAHEGLGSSSVHCGDIRTVEFDEAERFDVVVAELLDAGGLGEKIVPFMRHAKSRLLRTGGEVLPRGLRIMASLVDARLPAFGSVDLSAWEPFWLPARASSGEWISVDLDGGSAWTAASDAVEVFRLDLQGPQAQLAVALQEKELKFELSASASRCNAIAWWFEADVGGGEEGTCDLSSAPSCFRPPGCSATHWAQALAGVGPWRFESGTQAVRVRVRTDGVNITWTPLAAEADGQASAALPDSELLPWSPAAQTVESWRSLGTEAAAKIRAMRRSLDEVGDVARLQALQAAALHLAAQPGLFGLEATPDAITRLLNDFFV</sequence>
<evidence type="ECO:0000259" key="6">
    <source>
        <dbReference type="Pfam" id="PF13649"/>
    </source>
</evidence>